<proteinExistence type="predicted"/>
<comment type="caution">
    <text evidence="1">The sequence shown here is derived from an EMBL/GenBank/DDBJ whole genome shotgun (WGS) entry which is preliminary data.</text>
</comment>
<dbReference type="SUPFAM" id="SSF82784">
    <property type="entry name" value="OsmC-like"/>
    <property type="match status" value="1"/>
</dbReference>
<name>A0A932HY59_UNCTE</name>
<dbReference type="EMBL" id="JACPUR010000004">
    <property type="protein sequence ID" value="MBI3126485.1"/>
    <property type="molecule type" value="Genomic_DNA"/>
</dbReference>
<protein>
    <submittedName>
        <fullName evidence="1">Uncharacterized protein</fullName>
    </submittedName>
</protein>
<accession>A0A932HY59</accession>
<evidence type="ECO:0000313" key="2">
    <source>
        <dbReference type="Proteomes" id="UP000782312"/>
    </source>
</evidence>
<gene>
    <name evidence="1" type="ORF">HYZ11_02640</name>
</gene>
<dbReference type="AlphaFoldDB" id="A0A932HY59"/>
<dbReference type="Proteomes" id="UP000782312">
    <property type="component" value="Unassembled WGS sequence"/>
</dbReference>
<dbReference type="Gene3D" id="3.30.300.20">
    <property type="match status" value="1"/>
</dbReference>
<sequence>MMKLKVRKASCHVEFDYLLAGSVLKGTVKTTWKGVTTRLDIDSEEPPEKIAALVRNAKGGCFAENLVTQQVSLHGAVFLNGRPVEMGEAH</sequence>
<dbReference type="InterPro" id="IPR015946">
    <property type="entry name" value="KH_dom-like_a/b"/>
</dbReference>
<organism evidence="1 2">
    <name type="scientific">Tectimicrobiota bacterium</name>
    <dbReference type="NCBI Taxonomy" id="2528274"/>
    <lineage>
        <taxon>Bacteria</taxon>
        <taxon>Pseudomonadati</taxon>
        <taxon>Nitrospinota/Tectimicrobiota group</taxon>
        <taxon>Candidatus Tectimicrobiota</taxon>
    </lineage>
</organism>
<dbReference type="InterPro" id="IPR036102">
    <property type="entry name" value="OsmC/Ohrsf"/>
</dbReference>
<reference evidence="1" key="1">
    <citation type="submission" date="2020-07" db="EMBL/GenBank/DDBJ databases">
        <title>Huge and variable diversity of episymbiotic CPR bacteria and DPANN archaea in groundwater ecosystems.</title>
        <authorList>
            <person name="He C.Y."/>
            <person name="Keren R."/>
            <person name="Whittaker M."/>
            <person name="Farag I.F."/>
            <person name="Doudna J."/>
            <person name="Cate J.H.D."/>
            <person name="Banfield J.F."/>
        </authorList>
    </citation>
    <scope>NUCLEOTIDE SEQUENCE</scope>
    <source>
        <strain evidence="1">NC_groundwater_763_Ag_S-0.2um_68_21</strain>
    </source>
</reference>
<evidence type="ECO:0000313" key="1">
    <source>
        <dbReference type="EMBL" id="MBI3126485.1"/>
    </source>
</evidence>